<reference evidence="2 3" key="1">
    <citation type="submission" date="2016-03" db="EMBL/GenBank/DDBJ databases">
        <title>Whole genome sequencing of Grifola frondosa 9006-11.</title>
        <authorList>
            <person name="Min B."/>
            <person name="Park H."/>
            <person name="Kim J.-G."/>
            <person name="Cho H."/>
            <person name="Oh Y.-L."/>
            <person name="Kong W.-S."/>
            <person name="Choi I.-G."/>
        </authorList>
    </citation>
    <scope>NUCLEOTIDE SEQUENCE [LARGE SCALE GENOMIC DNA]</scope>
    <source>
        <strain evidence="2 3">9006-11</strain>
    </source>
</reference>
<evidence type="ECO:0000313" key="3">
    <source>
        <dbReference type="Proteomes" id="UP000092993"/>
    </source>
</evidence>
<feature type="region of interest" description="Disordered" evidence="1">
    <location>
        <begin position="31"/>
        <end position="60"/>
    </location>
</feature>
<accession>A0A1C7MFW4</accession>
<name>A0A1C7MFW4_GRIFR</name>
<organism evidence="2 3">
    <name type="scientific">Grifola frondosa</name>
    <name type="common">Maitake</name>
    <name type="synonym">Polyporus frondosus</name>
    <dbReference type="NCBI Taxonomy" id="5627"/>
    <lineage>
        <taxon>Eukaryota</taxon>
        <taxon>Fungi</taxon>
        <taxon>Dikarya</taxon>
        <taxon>Basidiomycota</taxon>
        <taxon>Agaricomycotina</taxon>
        <taxon>Agaricomycetes</taxon>
        <taxon>Polyporales</taxon>
        <taxon>Grifolaceae</taxon>
        <taxon>Grifola</taxon>
    </lineage>
</organism>
<dbReference type="AlphaFoldDB" id="A0A1C7MFW4"/>
<evidence type="ECO:0000313" key="2">
    <source>
        <dbReference type="EMBL" id="OBZ75718.1"/>
    </source>
</evidence>
<evidence type="ECO:0000256" key="1">
    <source>
        <dbReference type="SAM" id="MobiDB-lite"/>
    </source>
</evidence>
<proteinExistence type="predicted"/>
<sequence>MCGCVPALLASSGAVIQIGYGPCSNDTPTPPLVIRGSTTLEEGPGTGASSVDPSQAPRPNDRRVLMQHDLGRFSRREVWEWAVRWPAVRLANVIEPLRWAPRDNSGRRRCPCAALRSCARRAHHLPGAGWRLAVSLHGVGGIEVVPCWTKRAASMGDWTAIRRGTDAWVLHCVAVRAEWIVDDSWRPVKASERRGEPILPSALDGSDIDCDRCMLSEMATVVVAAARVYFPDLIPFCNQLRRRCGESRIFWLDFHVALESFIFFGRYALFIY</sequence>
<comment type="caution">
    <text evidence="2">The sequence shown here is derived from an EMBL/GenBank/DDBJ whole genome shotgun (WGS) entry which is preliminary data.</text>
</comment>
<dbReference type="EMBL" id="LUGG01000004">
    <property type="protein sequence ID" value="OBZ75718.1"/>
    <property type="molecule type" value="Genomic_DNA"/>
</dbReference>
<dbReference type="Proteomes" id="UP000092993">
    <property type="component" value="Unassembled WGS sequence"/>
</dbReference>
<gene>
    <name evidence="2" type="ORF">A0H81_04652</name>
</gene>
<protein>
    <submittedName>
        <fullName evidence="2">Uncharacterized protein</fullName>
    </submittedName>
</protein>
<keyword evidence="3" id="KW-1185">Reference proteome</keyword>